<dbReference type="Gene3D" id="3.30.365.10">
    <property type="entry name" value="Aldehyde oxidase/xanthine dehydrogenase, molybdopterin binding domain"/>
    <property type="match status" value="1"/>
</dbReference>
<protein>
    <recommendedName>
        <fullName evidence="2">Aldehyde oxidase/xanthine dehydrogenase second molybdopterin binding domain-containing protein</fullName>
    </recommendedName>
</protein>
<dbReference type="AlphaFoldDB" id="A0A0K8SXX6"/>
<dbReference type="GO" id="GO:0016491">
    <property type="term" value="F:oxidoreductase activity"/>
    <property type="evidence" value="ECO:0007669"/>
    <property type="project" value="InterPro"/>
</dbReference>
<keyword evidence="1" id="KW-0500">Molybdenum</keyword>
<dbReference type="InterPro" id="IPR037165">
    <property type="entry name" value="AldOxase/xan_DH_Mopterin-bd_sf"/>
</dbReference>
<dbReference type="PANTHER" id="PTHR11908:SF132">
    <property type="entry name" value="ALDEHYDE OXIDASE 1-RELATED"/>
    <property type="match status" value="1"/>
</dbReference>
<dbReference type="InterPro" id="IPR016208">
    <property type="entry name" value="Ald_Oxase/xanthine_DH-like"/>
</dbReference>
<evidence type="ECO:0000259" key="2">
    <source>
        <dbReference type="Pfam" id="PF20256"/>
    </source>
</evidence>
<accession>A0A0K8SXX6</accession>
<dbReference type="SUPFAM" id="SSF56003">
    <property type="entry name" value="Molybdenum cofactor-binding domain"/>
    <property type="match status" value="1"/>
</dbReference>
<dbReference type="PANTHER" id="PTHR11908">
    <property type="entry name" value="XANTHINE DEHYDROGENASE"/>
    <property type="match status" value="1"/>
</dbReference>
<dbReference type="InterPro" id="IPR046867">
    <property type="entry name" value="AldOxase/xan_DH_MoCoBD2"/>
</dbReference>
<evidence type="ECO:0000256" key="1">
    <source>
        <dbReference type="ARBA" id="ARBA00022505"/>
    </source>
</evidence>
<dbReference type="GO" id="GO:0005506">
    <property type="term" value="F:iron ion binding"/>
    <property type="evidence" value="ECO:0007669"/>
    <property type="project" value="InterPro"/>
</dbReference>
<name>A0A0K8SXX6_LYGHE</name>
<dbReference type="EMBL" id="GBRD01007757">
    <property type="protein sequence ID" value="JAG58064.1"/>
    <property type="molecule type" value="Transcribed_RNA"/>
</dbReference>
<evidence type="ECO:0000313" key="3">
    <source>
        <dbReference type="EMBL" id="JAG58064.1"/>
    </source>
</evidence>
<organism evidence="3">
    <name type="scientific">Lygus hesperus</name>
    <name type="common">Western plant bug</name>
    <dbReference type="NCBI Taxonomy" id="30085"/>
    <lineage>
        <taxon>Eukaryota</taxon>
        <taxon>Metazoa</taxon>
        <taxon>Ecdysozoa</taxon>
        <taxon>Arthropoda</taxon>
        <taxon>Hexapoda</taxon>
        <taxon>Insecta</taxon>
        <taxon>Pterygota</taxon>
        <taxon>Neoptera</taxon>
        <taxon>Paraneoptera</taxon>
        <taxon>Hemiptera</taxon>
        <taxon>Heteroptera</taxon>
        <taxon>Panheteroptera</taxon>
        <taxon>Cimicomorpha</taxon>
        <taxon>Miridae</taxon>
        <taxon>Mirini</taxon>
        <taxon>Lygus</taxon>
    </lineage>
</organism>
<dbReference type="EMBL" id="GBRD01001330">
    <property type="protein sequence ID" value="JAG64491.1"/>
    <property type="molecule type" value="Transcribed_RNA"/>
</dbReference>
<dbReference type="Pfam" id="PF20256">
    <property type="entry name" value="MoCoBD_2"/>
    <property type="match status" value="1"/>
</dbReference>
<reference evidence="3" key="1">
    <citation type="submission" date="2014-09" db="EMBL/GenBank/DDBJ databases">
        <authorList>
            <person name="Magalhaes I.L.F."/>
            <person name="Oliveira U."/>
            <person name="Santos F.R."/>
            <person name="Vidigal T.H.D.A."/>
            <person name="Brescovit A.D."/>
            <person name="Santos A.J."/>
        </authorList>
    </citation>
    <scope>NUCLEOTIDE SEQUENCE</scope>
</reference>
<feature type="domain" description="Aldehyde oxidase/xanthine dehydrogenase second molybdopterin binding" evidence="2">
    <location>
        <begin position="4"/>
        <end position="106"/>
    </location>
</feature>
<sequence>MTGVNMNYSHMWSAADGTKNYDIYGVTVSEVEVDVLTGAFQIVRVDLMEDCGQSMSPEVDIGQAEGAFMMGLGYFTSEEITFDPDTGSMLNHRTWTYKPPGAKDIPQDFRVYFKKNAPNPFGILKSKATGEPPLCMSASVAFAIREAVMAARKEAGKTDEDWVDMDLPFTVERIWLNGLACREMYTI</sequence>
<proteinExistence type="predicted"/>